<name>A0ABD3B2D8_9GENT</name>
<dbReference type="Proteomes" id="UP001630127">
    <property type="component" value="Unassembled WGS sequence"/>
</dbReference>
<organism evidence="1 2">
    <name type="scientific">Cinchona calisaya</name>
    <dbReference type="NCBI Taxonomy" id="153742"/>
    <lineage>
        <taxon>Eukaryota</taxon>
        <taxon>Viridiplantae</taxon>
        <taxon>Streptophyta</taxon>
        <taxon>Embryophyta</taxon>
        <taxon>Tracheophyta</taxon>
        <taxon>Spermatophyta</taxon>
        <taxon>Magnoliopsida</taxon>
        <taxon>eudicotyledons</taxon>
        <taxon>Gunneridae</taxon>
        <taxon>Pentapetalae</taxon>
        <taxon>asterids</taxon>
        <taxon>lamiids</taxon>
        <taxon>Gentianales</taxon>
        <taxon>Rubiaceae</taxon>
        <taxon>Cinchonoideae</taxon>
        <taxon>Cinchoneae</taxon>
        <taxon>Cinchona</taxon>
    </lineage>
</organism>
<dbReference type="EMBL" id="JBJUIK010000001">
    <property type="protein sequence ID" value="KAL3537581.1"/>
    <property type="molecule type" value="Genomic_DNA"/>
</dbReference>
<sequence length="102" mass="12235">MDTTGHLMFKVQTIIKTWLYLWRWTTIERLDLETEDILAGEKRRGENSVSYRDIVNLWNSMKRNIRSLSHAEVHIDSNLRQDTQGTKKWYRCQSSFHPPLEI</sequence>
<reference evidence="1 2" key="1">
    <citation type="submission" date="2024-11" db="EMBL/GenBank/DDBJ databases">
        <title>A near-complete genome assembly of Cinchona calisaya.</title>
        <authorList>
            <person name="Lian D.C."/>
            <person name="Zhao X.W."/>
            <person name="Wei L."/>
        </authorList>
    </citation>
    <scope>NUCLEOTIDE SEQUENCE [LARGE SCALE GENOMIC DNA]</scope>
    <source>
        <tissue evidence="1">Nenye</tissue>
    </source>
</reference>
<accession>A0ABD3B2D8</accession>
<evidence type="ECO:0000313" key="2">
    <source>
        <dbReference type="Proteomes" id="UP001630127"/>
    </source>
</evidence>
<proteinExistence type="predicted"/>
<keyword evidence="2" id="KW-1185">Reference proteome</keyword>
<protein>
    <submittedName>
        <fullName evidence="1">Uncharacterized protein</fullName>
    </submittedName>
</protein>
<dbReference type="AlphaFoldDB" id="A0ABD3B2D8"/>
<evidence type="ECO:0000313" key="1">
    <source>
        <dbReference type="EMBL" id="KAL3537581.1"/>
    </source>
</evidence>
<comment type="caution">
    <text evidence="1">The sequence shown here is derived from an EMBL/GenBank/DDBJ whole genome shotgun (WGS) entry which is preliminary data.</text>
</comment>
<gene>
    <name evidence="1" type="ORF">ACH5RR_000947</name>
</gene>